<dbReference type="Proteomes" id="UP001596303">
    <property type="component" value="Unassembled WGS sequence"/>
</dbReference>
<evidence type="ECO:0000256" key="6">
    <source>
        <dbReference type="ARBA" id="ARBA00034138"/>
    </source>
</evidence>
<evidence type="ECO:0000313" key="12">
    <source>
        <dbReference type="Proteomes" id="UP001596303"/>
    </source>
</evidence>
<comment type="cofactor">
    <cofactor evidence="1">
        <name>pyridoxal 5'-phosphate</name>
        <dbReference type="ChEBI" id="CHEBI:597326"/>
    </cofactor>
</comment>
<comment type="similarity">
    <text evidence="2 8">Belongs to the Orn/Lys/Arg decarboxylase class-II family.</text>
</comment>
<organism evidence="11 12">
    <name type="scientific">Ponticaulis profundi</name>
    <dbReference type="NCBI Taxonomy" id="2665222"/>
    <lineage>
        <taxon>Bacteria</taxon>
        <taxon>Pseudomonadati</taxon>
        <taxon>Pseudomonadota</taxon>
        <taxon>Alphaproteobacteria</taxon>
        <taxon>Hyphomonadales</taxon>
        <taxon>Hyphomonadaceae</taxon>
        <taxon>Ponticaulis</taxon>
    </lineage>
</organism>
<sequence length="361" mass="39870">MSEFPGETLYAVKANPSKWVLETLYGAGLRHFDVASENEMTLVAELCPDATMSFMHPVKSRHAIRRAYFEFGVRTFSLDCEAEFDKIMDETEHARDLTLIIRAAVSNQGAELPIDGKFGASPAQMITLLRRARPIVEELGLSFHPGSQCMDPYAWSVHCEQLSRVITDAGVDVDIIDVGGGFPVSYPGKEPPPMFRFASAIKRAFDRMPLPPHARLWCEPGRALVAEGSSVLTHVDLVRGNTLYINDGAFGTLYDAVHCKWTYPTRLIRQDGEPSSRLKAFRLFGPTCDSADMVPGPFFLPEDVREGDVIEIGMLGAYGVCMQTQFNGYGQAIEAFAADSPWASVFDNAAEPAKADWYANI</sequence>
<name>A0ABW1S7L3_9PROT</name>
<dbReference type="InterPro" id="IPR022653">
    <property type="entry name" value="De-COase2_pyr-phos_BS"/>
</dbReference>
<protein>
    <recommendedName>
        <fullName evidence="6">ornithine decarboxylase</fullName>
        <ecNumber evidence="6">4.1.1.17</ecNumber>
    </recommendedName>
</protein>
<evidence type="ECO:0000259" key="9">
    <source>
        <dbReference type="Pfam" id="PF00278"/>
    </source>
</evidence>
<dbReference type="InterPro" id="IPR009006">
    <property type="entry name" value="Ala_racemase/Decarboxylase_C"/>
</dbReference>
<evidence type="ECO:0000259" key="10">
    <source>
        <dbReference type="Pfam" id="PF02784"/>
    </source>
</evidence>
<dbReference type="InterPro" id="IPR002433">
    <property type="entry name" value="Orn_de-COase"/>
</dbReference>
<dbReference type="Gene3D" id="2.40.37.10">
    <property type="entry name" value="Lyase, Ornithine Decarboxylase, Chain A, domain 1"/>
    <property type="match status" value="1"/>
</dbReference>
<evidence type="ECO:0000256" key="2">
    <source>
        <dbReference type="ARBA" id="ARBA00008872"/>
    </source>
</evidence>
<dbReference type="PANTHER" id="PTHR11482:SF6">
    <property type="entry name" value="ORNITHINE DECARBOXYLASE 1-RELATED"/>
    <property type="match status" value="1"/>
</dbReference>
<dbReference type="PANTHER" id="PTHR11482">
    <property type="entry name" value="ARGININE/DIAMINOPIMELATE/ORNITHINE DECARBOXYLASE"/>
    <property type="match status" value="1"/>
</dbReference>
<dbReference type="SUPFAM" id="SSF51419">
    <property type="entry name" value="PLP-binding barrel"/>
    <property type="match status" value="1"/>
</dbReference>
<evidence type="ECO:0000256" key="4">
    <source>
        <dbReference type="ARBA" id="ARBA00023239"/>
    </source>
</evidence>
<evidence type="ECO:0000256" key="7">
    <source>
        <dbReference type="ARBA" id="ARBA00049127"/>
    </source>
</evidence>
<keyword evidence="12" id="KW-1185">Reference proteome</keyword>
<evidence type="ECO:0000256" key="8">
    <source>
        <dbReference type="RuleBase" id="RU003737"/>
    </source>
</evidence>
<dbReference type="Gene3D" id="3.20.20.10">
    <property type="entry name" value="Alanine racemase"/>
    <property type="match status" value="1"/>
</dbReference>
<dbReference type="SUPFAM" id="SSF50621">
    <property type="entry name" value="Alanine racemase C-terminal domain-like"/>
    <property type="match status" value="1"/>
</dbReference>
<evidence type="ECO:0000256" key="3">
    <source>
        <dbReference type="ARBA" id="ARBA00022898"/>
    </source>
</evidence>
<accession>A0ABW1S7L3</accession>
<comment type="caution">
    <text evidence="11">The sequence shown here is derived from an EMBL/GenBank/DDBJ whole genome shotgun (WGS) entry which is preliminary data.</text>
</comment>
<evidence type="ECO:0000256" key="5">
    <source>
        <dbReference type="ARBA" id="ARBA00034115"/>
    </source>
</evidence>
<dbReference type="InterPro" id="IPR022643">
    <property type="entry name" value="De-COase2_C"/>
</dbReference>
<comment type="catalytic activity">
    <reaction evidence="7">
        <text>L-ornithine + H(+) = putrescine + CO2</text>
        <dbReference type="Rhea" id="RHEA:22964"/>
        <dbReference type="ChEBI" id="CHEBI:15378"/>
        <dbReference type="ChEBI" id="CHEBI:16526"/>
        <dbReference type="ChEBI" id="CHEBI:46911"/>
        <dbReference type="ChEBI" id="CHEBI:326268"/>
        <dbReference type="EC" id="4.1.1.17"/>
    </reaction>
</comment>
<dbReference type="InterPro" id="IPR000183">
    <property type="entry name" value="Orn/DAP/Arg_de-COase"/>
</dbReference>
<dbReference type="EMBL" id="JBHSSW010000005">
    <property type="protein sequence ID" value="MFC6197504.1"/>
    <property type="molecule type" value="Genomic_DNA"/>
</dbReference>
<dbReference type="Pfam" id="PF00278">
    <property type="entry name" value="Orn_DAP_Arg_deC"/>
    <property type="match status" value="1"/>
</dbReference>
<proteinExistence type="inferred from homology"/>
<feature type="domain" description="Orn/DAP/Arg decarboxylase 2 C-terminal" evidence="9">
    <location>
        <begin position="233"/>
        <end position="312"/>
    </location>
</feature>
<dbReference type="InterPro" id="IPR022657">
    <property type="entry name" value="De-COase2_CS"/>
</dbReference>
<dbReference type="Pfam" id="PF02784">
    <property type="entry name" value="Orn_Arg_deC_N"/>
    <property type="match status" value="1"/>
</dbReference>
<dbReference type="PROSITE" id="PS00878">
    <property type="entry name" value="ODR_DC_2_1"/>
    <property type="match status" value="1"/>
</dbReference>
<reference evidence="12" key="1">
    <citation type="journal article" date="2019" name="Int. J. Syst. Evol. Microbiol.">
        <title>The Global Catalogue of Microorganisms (GCM) 10K type strain sequencing project: providing services to taxonomists for standard genome sequencing and annotation.</title>
        <authorList>
            <consortium name="The Broad Institute Genomics Platform"/>
            <consortium name="The Broad Institute Genome Sequencing Center for Infectious Disease"/>
            <person name="Wu L."/>
            <person name="Ma J."/>
        </authorList>
    </citation>
    <scope>NUCLEOTIDE SEQUENCE [LARGE SCALE GENOMIC DNA]</scope>
    <source>
        <strain evidence="12">CGMCC-1.15741</strain>
    </source>
</reference>
<dbReference type="InterPro" id="IPR029066">
    <property type="entry name" value="PLP-binding_barrel"/>
</dbReference>
<feature type="domain" description="Orn/DAP/Arg decarboxylase 2 N-terminal" evidence="10">
    <location>
        <begin position="7"/>
        <end position="226"/>
    </location>
</feature>
<dbReference type="PROSITE" id="PS00879">
    <property type="entry name" value="ODR_DC_2_2"/>
    <property type="match status" value="1"/>
</dbReference>
<dbReference type="PRINTS" id="PR01179">
    <property type="entry name" value="ODADCRBXLASE"/>
</dbReference>
<dbReference type="EC" id="4.1.1.17" evidence="6"/>
<keyword evidence="3" id="KW-0663">Pyridoxal phosphate</keyword>
<dbReference type="InterPro" id="IPR022644">
    <property type="entry name" value="De-COase2_N"/>
</dbReference>
<evidence type="ECO:0000256" key="1">
    <source>
        <dbReference type="ARBA" id="ARBA00001933"/>
    </source>
</evidence>
<keyword evidence="4" id="KW-0456">Lyase</keyword>
<dbReference type="RefSeq" id="WP_377376499.1">
    <property type="nucleotide sequence ID" value="NZ_JBHSSW010000005.1"/>
</dbReference>
<evidence type="ECO:0000313" key="11">
    <source>
        <dbReference type="EMBL" id="MFC6197504.1"/>
    </source>
</evidence>
<comment type="pathway">
    <text evidence="5">Amine and polyamine biosynthesis; putrescine biosynthesis via L-ornithine pathway; putrescine from L-ornithine: step 1/1.</text>
</comment>
<gene>
    <name evidence="11" type="ORF">ACFQDM_05415</name>
</gene>